<name>A0AAV7HBW4_DENCH</name>
<evidence type="ECO:0000259" key="4">
    <source>
        <dbReference type="Pfam" id="PF11916"/>
    </source>
</evidence>
<dbReference type="PANTHER" id="PTHR16023:SF0">
    <property type="entry name" value="PROTEIN VAC14 HOMOLOG"/>
    <property type="match status" value="1"/>
</dbReference>
<comment type="subcellular location">
    <subcellularLocation>
        <location evidence="1">Endomembrane system</location>
    </subcellularLocation>
</comment>
<organism evidence="5 6">
    <name type="scientific">Dendrobium chrysotoxum</name>
    <name type="common">Orchid</name>
    <dbReference type="NCBI Taxonomy" id="161865"/>
    <lineage>
        <taxon>Eukaryota</taxon>
        <taxon>Viridiplantae</taxon>
        <taxon>Streptophyta</taxon>
        <taxon>Embryophyta</taxon>
        <taxon>Tracheophyta</taxon>
        <taxon>Spermatophyta</taxon>
        <taxon>Magnoliopsida</taxon>
        <taxon>Liliopsida</taxon>
        <taxon>Asparagales</taxon>
        <taxon>Orchidaceae</taxon>
        <taxon>Epidendroideae</taxon>
        <taxon>Malaxideae</taxon>
        <taxon>Dendrobiinae</taxon>
        <taxon>Dendrobium</taxon>
    </lineage>
</organism>
<dbReference type="InterPro" id="IPR021841">
    <property type="entry name" value="VAC14_Fig4p-bd"/>
</dbReference>
<accession>A0AAV7HBW4</accession>
<dbReference type="AlphaFoldDB" id="A0AAV7HBW4"/>
<dbReference type="GO" id="GO:0006661">
    <property type="term" value="P:phosphatidylinositol biosynthetic process"/>
    <property type="evidence" value="ECO:0007669"/>
    <property type="project" value="InterPro"/>
</dbReference>
<dbReference type="PANTHER" id="PTHR16023">
    <property type="entry name" value="TAX1 BINDING PROTEIN-RELATED"/>
    <property type="match status" value="1"/>
</dbReference>
<dbReference type="Proteomes" id="UP000775213">
    <property type="component" value="Unassembled WGS sequence"/>
</dbReference>
<keyword evidence="6" id="KW-1185">Reference proteome</keyword>
<keyword evidence="2" id="KW-0677">Repeat</keyword>
<evidence type="ECO:0000256" key="3">
    <source>
        <dbReference type="ARBA" id="ARBA00023136"/>
    </source>
</evidence>
<sequence length="226" mass="26149">MEVPARDYSLVLDEQDNIDILHSPFFDVGFDYDHTVEEYLDRITLPWWIRSTIKGRKDSGPSCGRLRPFPLQLLPHSKTTSLNYYDSSPIPSAFKWMLSDDDSFRLRDLFLCLYSSWCHSPMGMISLCLLAQAYHHASAVIQSLGEEDINVKFLMQLDKLIRLLEAPIFTYLRLQVCESLVIFCFELHDFLRNCLSSIYLNMKMQPLECYALSGIEILLENLTSSS</sequence>
<evidence type="ECO:0000313" key="5">
    <source>
        <dbReference type="EMBL" id="KAH0466501.1"/>
    </source>
</evidence>
<evidence type="ECO:0000313" key="6">
    <source>
        <dbReference type="Proteomes" id="UP000775213"/>
    </source>
</evidence>
<keyword evidence="3" id="KW-0472">Membrane</keyword>
<dbReference type="GO" id="GO:0010008">
    <property type="term" value="C:endosome membrane"/>
    <property type="evidence" value="ECO:0007669"/>
    <property type="project" value="TreeGrafter"/>
</dbReference>
<dbReference type="Pfam" id="PF11916">
    <property type="entry name" value="Vac14_Fig4_bd"/>
    <property type="match status" value="1"/>
</dbReference>
<evidence type="ECO:0000256" key="2">
    <source>
        <dbReference type="ARBA" id="ARBA00022737"/>
    </source>
</evidence>
<feature type="domain" description="Vacuolar protein 14 C-terminal Fig4-binding" evidence="4">
    <location>
        <begin position="99"/>
        <end position="179"/>
    </location>
</feature>
<proteinExistence type="predicted"/>
<evidence type="ECO:0000256" key="1">
    <source>
        <dbReference type="ARBA" id="ARBA00004308"/>
    </source>
</evidence>
<dbReference type="GO" id="GO:0070772">
    <property type="term" value="C:PAS complex"/>
    <property type="evidence" value="ECO:0007669"/>
    <property type="project" value="InterPro"/>
</dbReference>
<reference evidence="5 6" key="1">
    <citation type="journal article" date="2021" name="Hortic Res">
        <title>Chromosome-scale assembly of the Dendrobium chrysotoxum genome enhances the understanding of orchid evolution.</title>
        <authorList>
            <person name="Zhang Y."/>
            <person name="Zhang G.Q."/>
            <person name="Zhang D."/>
            <person name="Liu X.D."/>
            <person name="Xu X.Y."/>
            <person name="Sun W.H."/>
            <person name="Yu X."/>
            <person name="Zhu X."/>
            <person name="Wang Z.W."/>
            <person name="Zhao X."/>
            <person name="Zhong W.Y."/>
            <person name="Chen H."/>
            <person name="Yin W.L."/>
            <person name="Huang T."/>
            <person name="Niu S.C."/>
            <person name="Liu Z.J."/>
        </authorList>
    </citation>
    <scope>NUCLEOTIDE SEQUENCE [LARGE SCALE GENOMIC DNA]</scope>
    <source>
        <strain evidence="5">Lindl</strain>
    </source>
</reference>
<protein>
    <recommendedName>
        <fullName evidence="4">Vacuolar protein 14 C-terminal Fig4-binding domain-containing protein</fullName>
    </recommendedName>
</protein>
<comment type="caution">
    <text evidence="5">The sequence shown here is derived from an EMBL/GenBank/DDBJ whole genome shotgun (WGS) entry which is preliminary data.</text>
</comment>
<dbReference type="EMBL" id="JAGFBR010000005">
    <property type="protein sequence ID" value="KAH0466501.1"/>
    <property type="molecule type" value="Genomic_DNA"/>
</dbReference>
<dbReference type="InterPro" id="IPR026825">
    <property type="entry name" value="Vac14"/>
</dbReference>
<gene>
    <name evidence="5" type="ORF">IEQ34_003739</name>
</gene>